<dbReference type="EMBL" id="CM046392">
    <property type="protein sequence ID" value="KAI8554039.1"/>
    <property type="molecule type" value="Genomic_DNA"/>
</dbReference>
<comment type="caution">
    <text evidence="1">The sequence shown here is derived from an EMBL/GenBank/DDBJ whole genome shotgun (WGS) entry which is preliminary data.</text>
</comment>
<evidence type="ECO:0000313" key="1">
    <source>
        <dbReference type="EMBL" id="KAI8554039.1"/>
    </source>
</evidence>
<accession>A0ACC0NM45</accession>
<reference evidence="1" key="1">
    <citation type="submission" date="2022-02" db="EMBL/GenBank/DDBJ databases">
        <title>Plant Genome Project.</title>
        <authorList>
            <person name="Zhang R.-G."/>
        </authorList>
    </citation>
    <scope>NUCLEOTIDE SEQUENCE</scope>
    <source>
        <strain evidence="1">AT1</strain>
    </source>
</reference>
<gene>
    <name evidence="1" type="ORF">RHMOL_Rhmol05G0066500</name>
</gene>
<dbReference type="Proteomes" id="UP001062846">
    <property type="component" value="Chromosome 5"/>
</dbReference>
<organism evidence="1 2">
    <name type="scientific">Rhododendron molle</name>
    <name type="common">Chinese azalea</name>
    <name type="synonym">Azalea mollis</name>
    <dbReference type="NCBI Taxonomy" id="49168"/>
    <lineage>
        <taxon>Eukaryota</taxon>
        <taxon>Viridiplantae</taxon>
        <taxon>Streptophyta</taxon>
        <taxon>Embryophyta</taxon>
        <taxon>Tracheophyta</taxon>
        <taxon>Spermatophyta</taxon>
        <taxon>Magnoliopsida</taxon>
        <taxon>eudicotyledons</taxon>
        <taxon>Gunneridae</taxon>
        <taxon>Pentapetalae</taxon>
        <taxon>asterids</taxon>
        <taxon>Ericales</taxon>
        <taxon>Ericaceae</taxon>
        <taxon>Ericoideae</taxon>
        <taxon>Rhodoreae</taxon>
        <taxon>Rhododendron</taxon>
    </lineage>
</organism>
<evidence type="ECO:0000313" key="2">
    <source>
        <dbReference type="Proteomes" id="UP001062846"/>
    </source>
</evidence>
<sequence>MARANFGWSEFQGSLGIQEITRPHLEQASTVSHWGCLEEGWVKANCDVALKKGYPKATIAMVLRNCKGKVLDDCSSLVNASSAIPIWLACHLIITNQISQAIIESDNKMVIKLCSTENVPLGSVLLC</sequence>
<proteinExistence type="predicted"/>
<name>A0ACC0NM45_RHOML</name>
<protein>
    <submittedName>
        <fullName evidence="1">Uncharacterized protein</fullName>
    </submittedName>
</protein>
<keyword evidence="2" id="KW-1185">Reference proteome</keyword>